<dbReference type="Proteomes" id="UP000182126">
    <property type="component" value="Chromosome I"/>
</dbReference>
<protein>
    <recommendedName>
        <fullName evidence="4">4-amino-4-deoxy-L-arabinose transferase</fullName>
    </recommendedName>
</protein>
<feature type="transmembrane region" description="Helical" evidence="1">
    <location>
        <begin position="365"/>
        <end position="386"/>
    </location>
</feature>
<feature type="transmembrane region" description="Helical" evidence="1">
    <location>
        <begin position="175"/>
        <end position="193"/>
    </location>
</feature>
<name>A0A1H1T0M1_9MICO</name>
<dbReference type="EMBL" id="LT629770">
    <property type="protein sequence ID" value="SDS53721.1"/>
    <property type="molecule type" value="Genomic_DNA"/>
</dbReference>
<feature type="transmembrane region" description="Helical" evidence="1">
    <location>
        <begin position="311"/>
        <end position="331"/>
    </location>
</feature>
<keyword evidence="1" id="KW-0472">Membrane</keyword>
<dbReference type="GeneID" id="36299650"/>
<feature type="transmembrane region" description="Helical" evidence="1">
    <location>
        <begin position="84"/>
        <end position="103"/>
    </location>
</feature>
<feature type="transmembrane region" description="Helical" evidence="1">
    <location>
        <begin position="199"/>
        <end position="219"/>
    </location>
</feature>
<dbReference type="AlphaFoldDB" id="A0A1H1T0M1"/>
<evidence type="ECO:0000313" key="3">
    <source>
        <dbReference type="Proteomes" id="UP000182126"/>
    </source>
</evidence>
<sequence length="500" mass="51892">MRRVWGRELAGWAAALALALVAVGHLASSPRSVLMFDDGDSLIVALVGRSVLDGGGGYWALSSVLFLPEIAVFTALDAVLPFDVNGVLAANAVVNVLALYGAIRLAAGRRVEGRAPVAWAVGALAVFCLLIVTESSPSRDALELASLVLTTTYYSATVVAVVLAVGLCRRFLDRPAGTVALPLGLGVVAAVATLSNPLFAAWATVPLSLVLGGLCLTTLAIRRRGLALIVSLVGGSILGFLGRIPFSAWIANSGAGYIQPAEWIHSAAYYADLAIDRLPSPGGVLGAMAVLALMVLAVVRSARSSDAGDRLVTTAAWALPLVVLVGGIAAGTYAARYLQPLAFAPVLALVTLPRVRMRRATLPRVVSAVVAIALLAGGSVSVPRIVQAASAPDADLACVTDWVDSSGRTGAGQFWTVRLPKLHAADPARLVQVDHELRGYAWLVDRRDFAAGEVSFLIEDAQTVAWNLPTAAAPTAVIACGRYRILDYAPATLPLGPAHS</sequence>
<gene>
    <name evidence="2" type="ORF">SAMN04489809_2077</name>
</gene>
<feature type="transmembrane region" description="Helical" evidence="1">
    <location>
        <begin position="282"/>
        <end position="299"/>
    </location>
</feature>
<organism evidence="2 3">
    <name type="scientific">Microbacterium paraoxydans</name>
    <dbReference type="NCBI Taxonomy" id="199592"/>
    <lineage>
        <taxon>Bacteria</taxon>
        <taxon>Bacillati</taxon>
        <taxon>Actinomycetota</taxon>
        <taxon>Actinomycetes</taxon>
        <taxon>Micrococcales</taxon>
        <taxon>Microbacteriaceae</taxon>
        <taxon>Microbacterium</taxon>
    </lineage>
</organism>
<proteinExistence type="predicted"/>
<feature type="transmembrane region" description="Helical" evidence="1">
    <location>
        <begin position="115"/>
        <end position="132"/>
    </location>
</feature>
<reference evidence="2 3" key="1">
    <citation type="submission" date="2016-10" db="EMBL/GenBank/DDBJ databases">
        <authorList>
            <person name="de Groot N.N."/>
        </authorList>
    </citation>
    <scope>NUCLEOTIDE SEQUENCE [LARGE SCALE GENOMIC DNA]</scope>
    <source>
        <strain evidence="2 3">DSM 15019</strain>
    </source>
</reference>
<keyword evidence="1" id="KW-1133">Transmembrane helix</keyword>
<evidence type="ECO:0000256" key="1">
    <source>
        <dbReference type="SAM" id="Phobius"/>
    </source>
</evidence>
<evidence type="ECO:0000313" key="2">
    <source>
        <dbReference type="EMBL" id="SDS53721.1"/>
    </source>
</evidence>
<accession>A0A1H1T0M1</accession>
<keyword evidence="1" id="KW-0812">Transmembrane</keyword>
<feature type="transmembrane region" description="Helical" evidence="1">
    <location>
        <begin position="226"/>
        <end position="246"/>
    </location>
</feature>
<dbReference type="RefSeq" id="WP_060922028.1">
    <property type="nucleotide sequence ID" value="NZ_LT629770.1"/>
</dbReference>
<evidence type="ECO:0008006" key="4">
    <source>
        <dbReference type="Google" id="ProtNLM"/>
    </source>
</evidence>
<feature type="transmembrane region" description="Helical" evidence="1">
    <location>
        <begin position="144"/>
        <end position="168"/>
    </location>
</feature>